<dbReference type="InterPro" id="IPR005635">
    <property type="entry name" value="Inner_centromere_prot_ARK-bd"/>
</dbReference>
<feature type="compositionally biased region" description="Polar residues" evidence="9">
    <location>
        <begin position="223"/>
        <end position="237"/>
    </location>
</feature>
<feature type="compositionally biased region" description="Polar residues" evidence="9">
    <location>
        <begin position="788"/>
        <end position="802"/>
    </location>
</feature>
<dbReference type="GO" id="GO:0051257">
    <property type="term" value="P:meiotic spindle midzone assembly"/>
    <property type="evidence" value="ECO:0007669"/>
    <property type="project" value="TreeGrafter"/>
</dbReference>
<feature type="domain" description="Inner centromere protein ARK-binding" evidence="10">
    <location>
        <begin position="828"/>
        <end position="884"/>
    </location>
</feature>
<feature type="coiled-coil region" evidence="8">
    <location>
        <begin position="529"/>
        <end position="571"/>
    </location>
</feature>
<evidence type="ECO:0000256" key="6">
    <source>
        <dbReference type="ARBA" id="ARBA00023212"/>
    </source>
</evidence>
<feature type="region of interest" description="Disordered" evidence="9">
    <location>
        <begin position="50"/>
        <end position="75"/>
    </location>
</feature>
<evidence type="ECO:0000256" key="4">
    <source>
        <dbReference type="ARBA" id="ARBA00022490"/>
    </source>
</evidence>
<feature type="region of interest" description="Disordered" evidence="9">
    <location>
        <begin position="90"/>
        <end position="437"/>
    </location>
</feature>
<evidence type="ECO:0000313" key="12">
    <source>
        <dbReference type="Proteomes" id="UP001162480"/>
    </source>
</evidence>
<dbReference type="PANTHER" id="PTHR13142:SF1">
    <property type="entry name" value="INNER CENTROMERE PROTEIN"/>
    <property type="match status" value="1"/>
</dbReference>
<comment type="subcellular location">
    <subcellularLocation>
        <location evidence="2">Cytoplasm</location>
        <location evidence="2">Cytoskeleton</location>
        <location evidence="2">Spindle</location>
    </subcellularLocation>
    <subcellularLocation>
        <location evidence="1">Nucleus</location>
    </subcellularLocation>
</comment>
<feature type="compositionally biased region" description="Basic and acidic residues" evidence="9">
    <location>
        <begin position="206"/>
        <end position="222"/>
    </location>
</feature>
<evidence type="ECO:0000256" key="5">
    <source>
        <dbReference type="ARBA" id="ARBA00022829"/>
    </source>
</evidence>
<dbReference type="GO" id="GO:0030496">
    <property type="term" value="C:midbody"/>
    <property type="evidence" value="ECO:0007669"/>
    <property type="project" value="TreeGrafter"/>
</dbReference>
<evidence type="ECO:0000259" key="10">
    <source>
        <dbReference type="Pfam" id="PF03941"/>
    </source>
</evidence>
<feature type="compositionally biased region" description="Polar residues" evidence="9">
    <location>
        <begin position="175"/>
        <end position="191"/>
    </location>
</feature>
<feature type="compositionally biased region" description="Low complexity" evidence="9">
    <location>
        <begin position="335"/>
        <end position="344"/>
    </location>
</feature>
<feature type="compositionally biased region" description="Basic and acidic residues" evidence="9">
    <location>
        <begin position="250"/>
        <end position="266"/>
    </location>
</feature>
<keyword evidence="5" id="KW-0159">Chromosome partition</keyword>
<dbReference type="GO" id="GO:0032133">
    <property type="term" value="C:chromosome passenger complex"/>
    <property type="evidence" value="ECO:0007669"/>
    <property type="project" value="TreeGrafter"/>
</dbReference>
<evidence type="ECO:0000256" key="7">
    <source>
        <dbReference type="ARBA" id="ARBA00023242"/>
    </source>
</evidence>
<evidence type="ECO:0000256" key="8">
    <source>
        <dbReference type="SAM" id="Coils"/>
    </source>
</evidence>
<evidence type="ECO:0000256" key="3">
    <source>
        <dbReference type="ARBA" id="ARBA00010042"/>
    </source>
</evidence>
<dbReference type="GO" id="GO:0005634">
    <property type="term" value="C:nucleus"/>
    <property type="evidence" value="ECO:0007669"/>
    <property type="project" value="UniProtKB-SubCell"/>
</dbReference>
<feature type="compositionally biased region" description="Low complexity" evidence="9">
    <location>
        <begin position="352"/>
        <end position="364"/>
    </location>
</feature>
<feature type="compositionally biased region" description="Low complexity" evidence="9">
    <location>
        <begin position="112"/>
        <end position="125"/>
    </location>
</feature>
<name>A0AA36B4V6_OCTVU</name>
<feature type="compositionally biased region" description="Acidic residues" evidence="9">
    <location>
        <begin position="419"/>
        <end position="433"/>
    </location>
</feature>
<feature type="compositionally biased region" description="Basic and acidic residues" evidence="9">
    <location>
        <begin position="630"/>
        <end position="652"/>
    </location>
</feature>
<accession>A0AA36B4V6</accession>
<comment type="similarity">
    <text evidence="3">Belongs to the INCENP family.</text>
</comment>
<evidence type="ECO:0000313" key="11">
    <source>
        <dbReference type="EMBL" id="CAI9727379.1"/>
    </source>
</evidence>
<keyword evidence="8" id="KW-0175">Coiled coil</keyword>
<evidence type="ECO:0000256" key="2">
    <source>
        <dbReference type="ARBA" id="ARBA00004186"/>
    </source>
</evidence>
<dbReference type="GO" id="GO:0000281">
    <property type="term" value="P:mitotic cytokinesis"/>
    <property type="evidence" value="ECO:0007669"/>
    <property type="project" value="TreeGrafter"/>
</dbReference>
<gene>
    <name evidence="11" type="ORF">OCTVUL_1B021733</name>
</gene>
<organism evidence="11 12">
    <name type="scientific">Octopus vulgaris</name>
    <name type="common">Common octopus</name>
    <dbReference type="NCBI Taxonomy" id="6645"/>
    <lineage>
        <taxon>Eukaryota</taxon>
        <taxon>Metazoa</taxon>
        <taxon>Spiralia</taxon>
        <taxon>Lophotrochozoa</taxon>
        <taxon>Mollusca</taxon>
        <taxon>Cephalopoda</taxon>
        <taxon>Coleoidea</taxon>
        <taxon>Octopodiformes</taxon>
        <taxon>Octopoda</taxon>
        <taxon>Incirrata</taxon>
        <taxon>Octopodidae</taxon>
        <taxon>Octopus</taxon>
    </lineage>
</organism>
<reference evidence="11" key="1">
    <citation type="submission" date="2023-08" db="EMBL/GenBank/DDBJ databases">
        <authorList>
            <person name="Alioto T."/>
            <person name="Alioto T."/>
            <person name="Gomez Garrido J."/>
        </authorList>
    </citation>
    <scope>NUCLEOTIDE SEQUENCE</scope>
</reference>
<feature type="compositionally biased region" description="Basic and acidic residues" evidence="9">
    <location>
        <begin position="398"/>
        <end position="416"/>
    </location>
</feature>
<keyword evidence="12" id="KW-1185">Reference proteome</keyword>
<protein>
    <recommendedName>
        <fullName evidence="10">Inner centromere protein ARK-binding domain-containing protein</fullName>
    </recommendedName>
</protein>
<dbReference type="GO" id="GO:1990385">
    <property type="term" value="C:meiotic spindle midzone"/>
    <property type="evidence" value="ECO:0007669"/>
    <property type="project" value="TreeGrafter"/>
</dbReference>
<feature type="region of interest" description="Disordered" evidence="9">
    <location>
        <begin position="630"/>
        <end position="685"/>
    </location>
</feature>
<dbReference type="Gene3D" id="1.20.5.2230">
    <property type="match status" value="1"/>
</dbReference>
<dbReference type="PANTHER" id="PTHR13142">
    <property type="entry name" value="INNER CENTROMERE PROTEIN"/>
    <property type="match status" value="1"/>
</dbReference>
<feature type="compositionally biased region" description="Polar residues" evidence="9">
    <location>
        <begin position="145"/>
        <end position="162"/>
    </location>
</feature>
<dbReference type="GO" id="GO:0051310">
    <property type="term" value="P:metaphase chromosome alignment"/>
    <property type="evidence" value="ECO:0007669"/>
    <property type="project" value="TreeGrafter"/>
</dbReference>
<keyword evidence="4" id="KW-0963">Cytoplasm</keyword>
<feature type="compositionally biased region" description="Basic and acidic residues" evidence="9">
    <location>
        <begin position="660"/>
        <end position="685"/>
    </location>
</feature>
<dbReference type="GO" id="GO:0000776">
    <property type="term" value="C:kinetochore"/>
    <property type="evidence" value="ECO:0007669"/>
    <property type="project" value="TreeGrafter"/>
</dbReference>
<feature type="compositionally biased region" description="Polar residues" evidence="9">
    <location>
        <begin position="291"/>
        <end position="325"/>
    </location>
</feature>
<dbReference type="AlphaFoldDB" id="A0AA36B4V6"/>
<dbReference type="Pfam" id="PF03941">
    <property type="entry name" value="INCENP_ARK-bind"/>
    <property type="match status" value="1"/>
</dbReference>
<evidence type="ECO:0000256" key="9">
    <source>
        <dbReference type="SAM" id="MobiDB-lite"/>
    </source>
</evidence>
<feature type="compositionally biased region" description="Basic residues" evidence="9">
    <location>
        <begin position="130"/>
        <end position="144"/>
    </location>
</feature>
<dbReference type="EMBL" id="OX597821">
    <property type="protein sequence ID" value="CAI9727379.1"/>
    <property type="molecule type" value="Genomic_DNA"/>
</dbReference>
<evidence type="ECO:0000256" key="1">
    <source>
        <dbReference type="ARBA" id="ARBA00004123"/>
    </source>
</evidence>
<keyword evidence="6" id="KW-0206">Cytoskeleton</keyword>
<proteinExistence type="inferred from homology"/>
<dbReference type="Proteomes" id="UP001162480">
    <property type="component" value="Chromosome 8"/>
</dbReference>
<feature type="region of interest" description="Disordered" evidence="9">
    <location>
        <begin position="788"/>
        <end position="848"/>
    </location>
</feature>
<keyword evidence="7" id="KW-0539">Nucleus</keyword>
<sequence>MDTATPHNLGLDLVQQSDLFVKEALESFEEHFTWLDEILETAKAAFQSSQIQVLPKTPSARQRRPQRRQSELPSFIRRSSICVGKTLHFSETDNSSCNDENIPPEEESDGNTSSRYSTRSTRQRTVQISKARKQPARGKSKRKCSNLTSPQNGQVSTSNIEDSVSPAKEPLSPQKPLTDSNGSKTENNPITNAAEVSPNNSVASKVECEKQVSPLNREHRVDNSSYVIESENPSSDIPNIDDAQICEVTSKTDESKNGEDIPKTDDSQNCQDIAKTDESENSEVIPKIDESQNSQDTVPIQNTEPANSDSGLPSDTKSSSSNSEVSIPAEKSSSSEEVPQASSPERPRTRTRQMQRQAKAAAAALNDDNQTSDDSRPCTRSRARKRTSEEVENAFTTDTKRHCAEEMKESSHKDVTSQELEDDADCEDSEDESESKVKSLINVHTTPSNLSTPKHNGLHSLLLNSSYSLANRSFNRNNYSLSKYVQNGTFTGSAQKNNTHSRLKILSNFGNFKSFLKKTATPIKAVTSQEIIELKKRELENKERKEKERMMKREEIQRLKLDEQKRKREERMRKVAETREIKMIQEQVQKDKKTKRLEEKFNTTDRIREEKLREDREKVRLRLKKQQEAEERRKIEEKERNRKRKEQEEEQLRQQSILQRKKEFEEQERLKKAAEEKRKIEEQRERKLEAEKDKLIDLEKRKRFEEEREKERLRFKAEREKELAKQRAERERYLKEKQKAQEAGLERIREMERERLLYEQSLQEKKLEKDQQIQKLLGSETTAHQKVVSHNTTITIENPTECSKSDKKSESYEMTPHKSSYNSYDIDDLKSDDSTDEESSPQKPIPKWAQGPELKIALFAQHFNPPNLDKIFPPVEIPDLNELFVKKKAHFNHRSSSAHWDSPILRSHLPVIH</sequence>